<sequence length="122" mass="13281">MQAQATDKNGYLYRIACLRKGPSLIHPVRTDTRVDECAVACAGGAGRAARAGRPFSRGGRTGPKLNYFTAAYRPSRCPGARSARAAGRAAFKAVRRSEDKVLLDLTVDTIRAFLTLCWCNYL</sequence>
<dbReference type="EMBL" id="BGZK01000297">
    <property type="protein sequence ID" value="GBP35004.1"/>
    <property type="molecule type" value="Genomic_DNA"/>
</dbReference>
<protein>
    <submittedName>
        <fullName evidence="1">Uncharacterized protein</fullName>
    </submittedName>
</protein>
<keyword evidence="2" id="KW-1185">Reference proteome</keyword>
<dbReference type="Proteomes" id="UP000299102">
    <property type="component" value="Unassembled WGS sequence"/>
</dbReference>
<name>A0A4C1VAM7_EUMVA</name>
<organism evidence="1 2">
    <name type="scientific">Eumeta variegata</name>
    <name type="common">Bagworm moth</name>
    <name type="synonym">Eumeta japonica</name>
    <dbReference type="NCBI Taxonomy" id="151549"/>
    <lineage>
        <taxon>Eukaryota</taxon>
        <taxon>Metazoa</taxon>
        <taxon>Ecdysozoa</taxon>
        <taxon>Arthropoda</taxon>
        <taxon>Hexapoda</taxon>
        <taxon>Insecta</taxon>
        <taxon>Pterygota</taxon>
        <taxon>Neoptera</taxon>
        <taxon>Endopterygota</taxon>
        <taxon>Lepidoptera</taxon>
        <taxon>Glossata</taxon>
        <taxon>Ditrysia</taxon>
        <taxon>Tineoidea</taxon>
        <taxon>Psychidae</taxon>
        <taxon>Oiketicinae</taxon>
        <taxon>Eumeta</taxon>
    </lineage>
</organism>
<evidence type="ECO:0000313" key="1">
    <source>
        <dbReference type="EMBL" id="GBP35004.1"/>
    </source>
</evidence>
<gene>
    <name evidence="1" type="ORF">EVAR_28469_1</name>
</gene>
<reference evidence="1 2" key="1">
    <citation type="journal article" date="2019" name="Commun. Biol.">
        <title>The bagworm genome reveals a unique fibroin gene that provides high tensile strength.</title>
        <authorList>
            <person name="Kono N."/>
            <person name="Nakamura H."/>
            <person name="Ohtoshi R."/>
            <person name="Tomita M."/>
            <person name="Numata K."/>
            <person name="Arakawa K."/>
        </authorList>
    </citation>
    <scope>NUCLEOTIDE SEQUENCE [LARGE SCALE GENOMIC DNA]</scope>
</reference>
<evidence type="ECO:0000313" key="2">
    <source>
        <dbReference type="Proteomes" id="UP000299102"/>
    </source>
</evidence>
<accession>A0A4C1VAM7</accession>
<proteinExistence type="predicted"/>
<dbReference type="AlphaFoldDB" id="A0A4C1VAM7"/>
<comment type="caution">
    <text evidence="1">The sequence shown here is derived from an EMBL/GenBank/DDBJ whole genome shotgun (WGS) entry which is preliminary data.</text>
</comment>